<name>A0A6F8ZIJ7_9FIRM</name>
<evidence type="ECO:0000256" key="1">
    <source>
        <dbReference type="ARBA" id="ARBA00003487"/>
    </source>
</evidence>
<dbReference type="Proteomes" id="UP000503399">
    <property type="component" value="Chromosome"/>
</dbReference>
<evidence type="ECO:0000313" key="6">
    <source>
        <dbReference type="Proteomes" id="UP000503399"/>
    </source>
</evidence>
<evidence type="ECO:0000256" key="2">
    <source>
        <dbReference type="ARBA" id="ARBA00005046"/>
    </source>
</evidence>
<evidence type="ECO:0000259" key="4">
    <source>
        <dbReference type="SMART" id="SM00852"/>
    </source>
</evidence>
<dbReference type="PANTHER" id="PTHR43764">
    <property type="entry name" value="MOLYBDENUM COFACTOR BIOSYNTHESIS"/>
    <property type="match status" value="1"/>
</dbReference>
<dbReference type="PANTHER" id="PTHR43764:SF1">
    <property type="entry name" value="MOLYBDOPTERIN MOLYBDOTRANSFERASE"/>
    <property type="match status" value="1"/>
</dbReference>
<dbReference type="InterPro" id="IPR036425">
    <property type="entry name" value="MoaB/Mog-like_dom_sf"/>
</dbReference>
<organism evidence="5 6">
    <name type="scientific">Candidatus Hydrogenisulfobacillus filiaventi</name>
    <dbReference type="NCBI Taxonomy" id="2707344"/>
    <lineage>
        <taxon>Bacteria</taxon>
        <taxon>Bacillati</taxon>
        <taxon>Bacillota</taxon>
        <taxon>Clostridia</taxon>
        <taxon>Eubacteriales</taxon>
        <taxon>Clostridiales Family XVII. Incertae Sedis</taxon>
        <taxon>Candidatus Hydrogenisulfobacillus</taxon>
    </lineage>
</organism>
<dbReference type="Pfam" id="PF00994">
    <property type="entry name" value="MoCF_biosynth"/>
    <property type="match status" value="1"/>
</dbReference>
<dbReference type="CDD" id="cd00886">
    <property type="entry name" value="MogA_MoaB"/>
    <property type="match status" value="1"/>
</dbReference>
<dbReference type="AlphaFoldDB" id="A0A6F8ZIJ7"/>
<protein>
    <submittedName>
        <fullName evidence="5">Molybdenum cofactor biosynthesis protein</fullName>
    </submittedName>
</protein>
<sequence length="174" mass="18439">MAETEPRRRIAVLTASDSAARGLRADRSGVLLASLAARLGDVTATAVEPDDFGRLRARLEGWIREGMDLILTTGGTGLGPRDVMPEVTRALVRRPVPGLAEALRQESARHTPTGWLSRGEAGVAGRSLIINLPGSPAAVEQLWPLLEALLPHALELLHGHTAHDPAAQNPPGKV</sequence>
<dbReference type="SMART" id="SM00852">
    <property type="entry name" value="MoCF_biosynth"/>
    <property type="match status" value="1"/>
</dbReference>
<evidence type="ECO:0000313" key="5">
    <source>
        <dbReference type="EMBL" id="CAB1129271.1"/>
    </source>
</evidence>
<reference evidence="5 6" key="1">
    <citation type="submission" date="2020-02" db="EMBL/GenBank/DDBJ databases">
        <authorList>
            <person name="Hogendoorn C."/>
        </authorList>
    </citation>
    <scope>NUCLEOTIDE SEQUENCE [LARGE SCALE GENOMIC DNA]</scope>
    <source>
        <strain evidence="5">R501</strain>
    </source>
</reference>
<dbReference type="SUPFAM" id="SSF53218">
    <property type="entry name" value="Molybdenum cofactor biosynthesis proteins"/>
    <property type="match status" value="1"/>
</dbReference>
<gene>
    <name evidence="5" type="ORF">R50_1770</name>
</gene>
<feature type="domain" description="MoaB/Mog" evidence="4">
    <location>
        <begin position="11"/>
        <end position="153"/>
    </location>
</feature>
<dbReference type="NCBIfam" id="TIGR00177">
    <property type="entry name" value="molyb_syn"/>
    <property type="match status" value="1"/>
</dbReference>
<dbReference type="Gene3D" id="3.40.980.10">
    <property type="entry name" value="MoaB/Mog-like domain"/>
    <property type="match status" value="1"/>
</dbReference>
<dbReference type="KEGG" id="hfv:R50_1770"/>
<dbReference type="GO" id="GO:0006777">
    <property type="term" value="P:Mo-molybdopterin cofactor biosynthetic process"/>
    <property type="evidence" value="ECO:0007669"/>
    <property type="project" value="UniProtKB-KW"/>
</dbReference>
<comment type="function">
    <text evidence="1">May be involved in the biosynthesis of molybdopterin.</text>
</comment>
<keyword evidence="6" id="KW-1185">Reference proteome</keyword>
<accession>A0A6F8ZIJ7</accession>
<evidence type="ECO:0000256" key="3">
    <source>
        <dbReference type="ARBA" id="ARBA00023150"/>
    </source>
</evidence>
<dbReference type="UniPathway" id="UPA00344"/>
<comment type="pathway">
    <text evidence="2">Cofactor biosynthesis; molybdopterin biosynthesis.</text>
</comment>
<dbReference type="EMBL" id="LR778114">
    <property type="protein sequence ID" value="CAB1129271.1"/>
    <property type="molecule type" value="Genomic_DNA"/>
</dbReference>
<keyword evidence="3" id="KW-0501">Molybdenum cofactor biosynthesis</keyword>
<dbReference type="InterPro" id="IPR051920">
    <property type="entry name" value="MPT_Adenylyltrnsfr/MoaC-Rel"/>
</dbReference>
<dbReference type="InterPro" id="IPR001453">
    <property type="entry name" value="MoaB/Mog_dom"/>
</dbReference>
<dbReference type="PROSITE" id="PS01078">
    <property type="entry name" value="MOCF_BIOSYNTHESIS_1"/>
    <property type="match status" value="1"/>
</dbReference>
<dbReference type="InterPro" id="IPR008284">
    <property type="entry name" value="MoCF_biosynth_CS"/>
</dbReference>
<proteinExistence type="predicted"/>